<accession>A0ABT9S3N0</accession>
<dbReference type="SUPFAM" id="SSF50022">
    <property type="entry name" value="ISP domain"/>
    <property type="match status" value="1"/>
</dbReference>
<dbReference type="Gene3D" id="3.90.380.10">
    <property type="entry name" value="Naphthalene 1,2-dioxygenase Alpha Subunit, Chain A, domain 1"/>
    <property type="match status" value="1"/>
</dbReference>
<evidence type="ECO:0000256" key="1">
    <source>
        <dbReference type="ARBA" id="ARBA00008751"/>
    </source>
</evidence>
<dbReference type="PANTHER" id="PTHR43756">
    <property type="entry name" value="CHOLINE MONOOXYGENASE, CHLOROPLASTIC"/>
    <property type="match status" value="1"/>
</dbReference>
<dbReference type="Proteomes" id="UP001226867">
    <property type="component" value="Unassembled WGS sequence"/>
</dbReference>
<sequence>MTTYRDHPEAVAALVENDRVHRDLYLSDELFALEQERLFANSWLYAGHASQVPNAGDYWALDLAGKPVMLVRQADSRVRVFYNRCAHKGSRLVTDESGNAGKFFRCPYHAWTYKLDGAPLAMPLKSGYEGTRLAECESGQGLVEVRNTVVYRDFVFVRLAEEGVDFDSYFGDVKQAIDNMVDRSPEGRLTVGGGVLRSIVHCNWKMYLENINDTVHPMSTHESATQAAKSVWQAQGRDADAPKPMAMEQILPFGAGYDFFDRMGARVFANGHSILGIHFSIHSNYAQLPAYEAAMRKAHGEARAADILERSPQNAVFYPSLSVKGSPQAIRVIRPLAADRTLIEAWSFRAAGAPEVMFQRAMTYNRLVFSPMSVVAHDDLHLFESMQRGLHADGNDWVSLHRDFDPAELGQGTVTTNGTNELLMRNQFRAWARFMAPGTSLSLNPRGVTT</sequence>
<dbReference type="PANTHER" id="PTHR43756:SF1">
    <property type="entry name" value="3-PHENYLPROPIONATE_CINNAMIC ACID DIOXYGENASE SUBUNIT ALPHA"/>
    <property type="match status" value="1"/>
</dbReference>
<keyword evidence="5" id="KW-0408">Iron</keyword>
<dbReference type="Gene3D" id="2.102.10.10">
    <property type="entry name" value="Rieske [2Fe-2S] iron-sulphur domain"/>
    <property type="match status" value="1"/>
</dbReference>
<dbReference type="Pfam" id="PF00848">
    <property type="entry name" value="Ring_hydroxyl_A"/>
    <property type="match status" value="1"/>
</dbReference>
<dbReference type="InterPro" id="IPR001663">
    <property type="entry name" value="Rng_hydr_dOase-A"/>
</dbReference>
<evidence type="ECO:0000256" key="3">
    <source>
        <dbReference type="ARBA" id="ARBA00022723"/>
    </source>
</evidence>
<gene>
    <name evidence="8" type="ORF">J2W36_001185</name>
</gene>
<protein>
    <submittedName>
        <fullName evidence="8">Phenylpropionate dioxygenase-like ring-hydroxylating dioxygenase large terminal subunit</fullName>
    </submittedName>
</protein>
<dbReference type="EMBL" id="JAUSRO010000003">
    <property type="protein sequence ID" value="MDP9898941.1"/>
    <property type="molecule type" value="Genomic_DNA"/>
</dbReference>
<name>A0ABT9S3N0_9BURK</name>
<dbReference type="RefSeq" id="WP_307688755.1">
    <property type="nucleotide sequence ID" value="NZ_JAUSRO010000003.1"/>
</dbReference>
<evidence type="ECO:0000256" key="2">
    <source>
        <dbReference type="ARBA" id="ARBA00022714"/>
    </source>
</evidence>
<evidence type="ECO:0000313" key="8">
    <source>
        <dbReference type="EMBL" id="MDP9898941.1"/>
    </source>
</evidence>
<dbReference type="PRINTS" id="PR00090">
    <property type="entry name" value="RNGDIOXGNASE"/>
</dbReference>
<dbReference type="PROSITE" id="PS51296">
    <property type="entry name" value="RIESKE"/>
    <property type="match status" value="1"/>
</dbReference>
<proteinExistence type="inferred from homology"/>
<keyword evidence="3" id="KW-0479">Metal-binding</keyword>
<dbReference type="InterPro" id="IPR036922">
    <property type="entry name" value="Rieske_2Fe-2S_sf"/>
</dbReference>
<organism evidence="8 9">
    <name type="scientific">Variovorax ginsengisoli</name>
    <dbReference type="NCBI Taxonomy" id="363844"/>
    <lineage>
        <taxon>Bacteria</taxon>
        <taxon>Pseudomonadati</taxon>
        <taxon>Pseudomonadota</taxon>
        <taxon>Betaproteobacteria</taxon>
        <taxon>Burkholderiales</taxon>
        <taxon>Comamonadaceae</taxon>
        <taxon>Variovorax</taxon>
    </lineage>
</organism>
<evidence type="ECO:0000313" key="9">
    <source>
        <dbReference type="Proteomes" id="UP001226867"/>
    </source>
</evidence>
<feature type="domain" description="Rieske" evidence="7">
    <location>
        <begin position="44"/>
        <end position="145"/>
    </location>
</feature>
<keyword evidence="4" id="KW-0560">Oxidoreductase</keyword>
<keyword evidence="2" id="KW-0001">2Fe-2S</keyword>
<keyword evidence="6" id="KW-0411">Iron-sulfur</keyword>
<dbReference type="CDD" id="cd08879">
    <property type="entry name" value="RHO_alpha_C_AntDO-like"/>
    <property type="match status" value="1"/>
</dbReference>
<reference evidence="8 9" key="1">
    <citation type="submission" date="2023-07" db="EMBL/GenBank/DDBJ databases">
        <title>Sorghum-associated microbial communities from plants grown in Nebraska, USA.</title>
        <authorList>
            <person name="Schachtman D."/>
        </authorList>
    </citation>
    <scope>NUCLEOTIDE SEQUENCE [LARGE SCALE GENOMIC DNA]</scope>
    <source>
        <strain evidence="8 9">DS1607</strain>
    </source>
</reference>
<keyword evidence="9" id="KW-1185">Reference proteome</keyword>
<evidence type="ECO:0000256" key="4">
    <source>
        <dbReference type="ARBA" id="ARBA00023002"/>
    </source>
</evidence>
<comment type="similarity">
    <text evidence="1">Belongs to the bacterial ring-hydroxylating dioxygenase alpha subunit family.</text>
</comment>
<dbReference type="InterPro" id="IPR015879">
    <property type="entry name" value="Ring_hydroxy_dOase_asu_C_dom"/>
</dbReference>
<comment type="caution">
    <text evidence="8">The sequence shown here is derived from an EMBL/GenBank/DDBJ whole genome shotgun (WGS) entry which is preliminary data.</text>
</comment>
<dbReference type="InterPro" id="IPR017941">
    <property type="entry name" value="Rieske_2Fe-2S"/>
</dbReference>
<dbReference type="Pfam" id="PF00355">
    <property type="entry name" value="Rieske"/>
    <property type="match status" value="1"/>
</dbReference>
<evidence type="ECO:0000259" key="7">
    <source>
        <dbReference type="PROSITE" id="PS51296"/>
    </source>
</evidence>
<evidence type="ECO:0000256" key="5">
    <source>
        <dbReference type="ARBA" id="ARBA00023004"/>
    </source>
</evidence>
<evidence type="ECO:0000256" key="6">
    <source>
        <dbReference type="ARBA" id="ARBA00023014"/>
    </source>
</evidence>
<dbReference type="SUPFAM" id="SSF55961">
    <property type="entry name" value="Bet v1-like"/>
    <property type="match status" value="1"/>
</dbReference>